<evidence type="ECO:0000313" key="6">
    <source>
        <dbReference type="Proteomes" id="UP000469558"/>
    </source>
</evidence>
<feature type="region of interest" description="Disordered" evidence="1">
    <location>
        <begin position="166"/>
        <end position="187"/>
    </location>
</feature>
<evidence type="ECO:0000256" key="2">
    <source>
        <dbReference type="SAM" id="Phobius"/>
    </source>
</evidence>
<dbReference type="AlphaFoldDB" id="A0A8T9BSE5"/>
<feature type="chain" id="PRO_5035903346" evidence="3">
    <location>
        <begin position="24"/>
        <end position="306"/>
    </location>
</feature>
<protein>
    <submittedName>
        <fullName evidence="5">Cell wall integrity and stress response component</fullName>
    </submittedName>
</protein>
<feature type="compositionally biased region" description="Low complexity" evidence="1">
    <location>
        <begin position="171"/>
        <end position="187"/>
    </location>
</feature>
<sequence>MKSIASLAAISVLFGASTVSAYGALVYKGCYSSSTGLSLNNTYTYGTQGYCQTQCAPIGSTTLATSQGDQCWCGNELPPTSALVADSFCNAPCAGYGADNCGGPSGYWSVYLSGVATSASTAAADASASTTASSATKAATIAASETVSSSPSVVTVGGQTVVVTANPDATGSSKSSASASAAPSKKGSNTGAIAAGVVVGAVVICAIAGGAYLFMRNRKRRAVEEEYRRNAAVSQFVGGSKPPNSSGGDSGFTDARLDQTTMAQRRMSDGSIADNQDYSRRILKVCHKRLNNYTTIISRQTSSYVI</sequence>
<dbReference type="Pfam" id="PF01822">
    <property type="entry name" value="WSC"/>
    <property type="match status" value="1"/>
</dbReference>
<dbReference type="EMBL" id="QGMK01002406">
    <property type="protein sequence ID" value="TVY58910.1"/>
    <property type="molecule type" value="Genomic_DNA"/>
</dbReference>
<name>A0A8T9BSE5_9HELO</name>
<reference evidence="5 6" key="1">
    <citation type="submission" date="2018-05" db="EMBL/GenBank/DDBJ databases">
        <title>Genome sequencing and assembly of the regulated plant pathogen Lachnellula willkommii and related sister species for the development of diagnostic species identification markers.</title>
        <authorList>
            <person name="Giroux E."/>
            <person name="Bilodeau G."/>
        </authorList>
    </citation>
    <scope>NUCLEOTIDE SEQUENCE [LARGE SCALE GENOMIC DNA]</scope>
    <source>
        <strain evidence="5 6">CBS 268.59</strain>
    </source>
</reference>
<keyword evidence="6" id="KW-1185">Reference proteome</keyword>
<dbReference type="OrthoDB" id="2019572at2759"/>
<keyword evidence="3" id="KW-0732">Signal</keyword>
<keyword evidence="2" id="KW-0812">Transmembrane</keyword>
<dbReference type="Proteomes" id="UP000469558">
    <property type="component" value="Unassembled WGS sequence"/>
</dbReference>
<dbReference type="PROSITE" id="PS51212">
    <property type="entry name" value="WSC"/>
    <property type="match status" value="1"/>
</dbReference>
<dbReference type="SMART" id="SM00321">
    <property type="entry name" value="WSC"/>
    <property type="match status" value="1"/>
</dbReference>
<evidence type="ECO:0000259" key="4">
    <source>
        <dbReference type="PROSITE" id="PS51212"/>
    </source>
</evidence>
<proteinExistence type="predicted"/>
<keyword evidence="2" id="KW-1133">Transmembrane helix</keyword>
<gene>
    <name evidence="5" type="primary">WSC3</name>
    <name evidence="5" type="ORF">LSUE1_G009806</name>
</gene>
<accession>A0A8T9BSE5</accession>
<feature type="region of interest" description="Disordered" evidence="1">
    <location>
        <begin position="234"/>
        <end position="254"/>
    </location>
</feature>
<evidence type="ECO:0000313" key="5">
    <source>
        <dbReference type="EMBL" id="TVY58910.1"/>
    </source>
</evidence>
<evidence type="ECO:0000256" key="3">
    <source>
        <dbReference type="SAM" id="SignalP"/>
    </source>
</evidence>
<comment type="caution">
    <text evidence="5">The sequence shown here is derived from an EMBL/GenBank/DDBJ whole genome shotgun (WGS) entry which is preliminary data.</text>
</comment>
<feature type="domain" description="WSC" evidence="4">
    <location>
        <begin position="24"/>
        <end position="114"/>
    </location>
</feature>
<keyword evidence="2" id="KW-0472">Membrane</keyword>
<feature type="signal peptide" evidence="3">
    <location>
        <begin position="1"/>
        <end position="23"/>
    </location>
</feature>
<feature type="transmembrane region" description="Helical" evidence="2">
    <location>
        <begin position="192"/>
        <end position="214"/>
    </location>
</feature>
<evidence type="ECO:0000256" key="1">
    <source>
        <dbReference type="SAM" id="MobiDB-lite"/>
    </source>
</evidence>
<dbReference type="InterPro" id="IPR002889">
    <property type="entry name" value="WSC_carb-bd"/>
</dbReference>
<organism evidence="5 6">
    <name type="scientific">Lachnellula suecica</name>
    <dbReference type="NCBI Taxonomy" id="602035"/>
    <lineage>
        <taxon>Eukaryota</taxon>
        <taxon>Fungi</taxon>
        <taxon>Dikarya</taxon>
        <taxon>Ascomycota</taxon>
        <taxon>Pezizomycotina</taxon>
        <taxon>Leotiomycetes</taxon>
        <taxon>Helotiales</taxon>
        <taxon>Lachnaceae</taxon>
        <taxon>Lachnellula</taxon>
    </lineage>
</organism>